<dbReference type="PANTHER" id="PTHR43767">
    <property type="entry name" value="LONG-CHAIN-FATTY-ACID--COA LIGASE"/>
    <property type="match status" value="1"/>
</dbReference>
<feature type="domain" description="AMP-dependent synthetase/ligase" evidence="2">
    <location>
        <begin position="7"/>
        <end position="362"/>
    </location>
</feature>
<evidence type="ECO:0000313" key="4">
    <source>
        <dbReference type="EMBL" id="ATQ41738.1"/>
    </source>
</evidence>
<dbReference type="InterPro" id="IPR050237">
    <property type="entry name" value="ATP-dep_AMP-bd_enzyme"/>
</dbReference>
<dbReference type="KEGG" id="cmb:CSW64_04600"/>
<evidence type="ECO:0000259" key="2">
    <source>
        <dbReference type="Pfam" id="PF00501"/>
    </source>
</evidence>
<dbReference type="OrthoDB" id="9803968at2"/>
<reference evidence="4 5" key="1">
    <citation type="submission" date="2017-10" db="EMBL/GenBank/DDBJ databases">
        <title>Genome sequence of Caulobacter mirabilis FWC38.</title>
        <authorList>
            <person name="Fiebig A."/>
            <person name="Crosson S."/>
        </authorList>
    </citation>
    <scope>NUCLEOTIDE SEQUENCE [LARGE SCALE GENOMIC DNA]</scope>
    <source>
        <strain evidence="4 5">FWC 38</strain>
    </source>
</reference>
<keyword evidence="5" id="KW-1185">Reference proteome</keyword>
<dbReference type="InterPro" id="IPR025110">
    <property type="entry name" value="AMP-bd_C"/>
</dbReference>
<dbReference type="RefSeq" id="WP_099620995.1">
    <property type="nucleotide sequence ID" value="NZ_CP024201.1"/>
</dbReference>
<name>A0A2D2AUQ7_9CAUL</name>
<dbReference type="SUPFAM" id="SSF56801">
    <property type="entry name" value="Acetyl-CoA synthetase-like"/>
    <property type="match status" value="1"/>
</dbReference>
<dbReference type="NCBIfam" id="NF009071">
    <property type="entry name" value="PRK12406.1"/>
    <property type="match status" value="1"/>
</dbReference>
<proteinExistence type="predicted"/>
<gene>
    <name evidence="4" type="ORF">CSW64_04600</name>
</gene>
<evidence type="ECO:0000259" key="3">
    <source>
        <dbReference type="Pfam" id="PF13193"/>
    </source>
</evidence>
<dbReference type="Pfam" id="PF13193">
    <property type="entry name" value="AMP-binding_C"/>
    <property type="match status" value="1"/>
</dbReference>
<dbReference type="Proteomes" id="UP000228945">
    <property type="component" value="Chromosome"/>
</dbReference>
<feature type="domain" description="AMP-binding enzyme C-terminal" evidence="3">
    <location>
        <begin position="420"/>
        <end position="495"/>
    </location>
</feature>
<dbReference type="PANTHER" id="PTHR43767:SF1">
    <property type="entry name" value="NONRIBOSOMAL PEPTIDE SYNTHASE PES1 (EUROFUNG)-RELATED"/>
    <property type="match status" value="1"/>
</dbReference>
<keyword evidence="4" id="KW-0436">Ligase</keyword>
<dbReference type="InterPro" id="IPR042099">
    <property type="entry name" value="ANL_N_sf"/>
</dbReference>
<evidence type="ECO:0000313" key="5">
    <source>
        <dbReference type="Proteomes" id="UP000228945"/>
    </source>
</evidence>
<sequence>MSAIESTPAVHAGDRRVGHAEIRERALKAAAGLRALGVREGDTVALVLRNDVAFFEAALGASLAGAYPVPLNWHSTAEEAGYILRDSGARAVIAHADLLPGMEAGIPAGVPVLVVDTPDEIAAAYAAAVAPHAVPARAWDGFVDEHGPLADPSPVNRSAVIYTSGTTGKPKGVRRQPPAPGATPPTLSGLTPFGLDRPGPIIVLMNGPMYHAAPNIYGLSALHVGADIVLQPRFDAEEMLQLIERHGITHMHIVPTMFVRLLKLPEAVKAKYDLSSLQFVVHGAAPCPPAVKRAMIDWWGPVIFEYYGSSETGLAAFHGAEEAVAKPGTVGRPLPGVDIVIVGDDGAELPAGEVGEVYIRPANLPDFTYIGADEKRREVGRGAHVTVGDVGYLDADGYLFLCDRKRDMVISGGVNIYPAEIEAVLLDVSGVKDCAVFGIPDEEFGEALCAYVEPVDGATLDPVDIRAALAGRLSRYKVPRLVEIVPALPREDSGKIFKRRLREPYWEGRGRAI</sequence>
<dbReference type="InterPro" id="IPR045851">
    <property type="entry name" value="AMP-bd_C_sf"/>
</dbReference>
<dbReference type="GO" id="GO:0016878">
    <property type="term" value="F:acid-thiol ligase activity"/>
    <property type="evidence" value="ECO:0007669"/>
    <property type="project" value="UniProtKB-ARBA"/>
</dbReference>
<dbReference type="InterPro" id="IPR000873">
    <property type="entry name" value="AMP-dep_synth/lig_dom"/>
</dbReference>
<dbReference type="Gene3D" id="3.40.50.12780">
    <property type="entry name" value="N-terminal domain of ligase-like"/>
    <property type="match status" value="1"/>
</dbReference>
<feature type="region of interest" description="Disordered" evidence="1">
    <location>
        <begin position="166"/>
        <end position="190"/>
    </location>
</feature>
<dbReference type="EMBL" id="CP024201">
    <property type="protein sequence ID" value="ATQ41738.1"/>
    <property type="molecule type" value="Genomic_DNA"/>
</dbReference>
<dbReference type="Gene3D" id="3.30.300.30">
    <property type="match status" value="1"/>
</dbReference>
<dbReference type="PROSITE" id="PS00455">
    <property type="entry name" value="AMP_BINDING"/>
    <property type="match status" value="1"/>
</dbReference>
<organism evidence="4 5">
    <name type="scientific">Caulobacter mirabilis</name>
    <dbReference type="NCBI Taxonomy" id="69666"/>
    <lineage>
        <taxon>Bacteria</taxon>
        <taxon>Pseudomonadati</taxon>
        <taxon>Pseudomonadota</taxon>
        <taxon>Alphaproteobacteria</taxon>
        <taxon>Caulobacterales</taxon>
        <taxon>Caulobacteraceae</taxon>
        <taxon>Caulobacter</taxon>
    </lineage>
</organism>
<accession>A0A2D2AUQ7</accession>
<evidence type="ECO:0000256" key="1">
    <source>
        <dbReference type="SAM" id="MobiDB-lite"/>
    </source>
</evidence>
<protein>
    <submittedName>
        <fullName evidence="4">Long-chain fatty acid--CoA ligase</fullName>
    </submittedName>
</protein>
<dbReference type="Pfam" id="PF00501">
    <property type="entry name" value="AMP-binding"/>
    <property type="match status" value="1"/>
</dbReference>
<dbReference type="AlphaFoldDB" id="A0A2D2AUQ7"/>
<dbReference type="InterPro" id="IPR020845">
    <property type="entry name" value="AMP-binding_CS"/>
</dbReference>